<comment type="subcellular location">
    <subcellularLocation>
        <location evidence="1">Cell membrane</location>
        <topology evidence="1">Multi-pass membrane protein</topology>
    </subcellularLocation>
</comment>
<dbReference type="InterPro" id="IPR038377">
    <property type="entry name" value="Na/Glc_symporter_sf"/>
</dbReference>
<dbReference type="PROSITE" id="PS50283">
    <property type="entry name" value="NA_SOLUT_SYMP_3"/>
    <property type="match status" value="1"/>
</dbReference>
<sequence length="609" mass="66046">MAHEKLVLSALDYLIFAATLAVSAGIGLFFQMTSKKKTNEEYLLAGKDMSVLPVAFSLMATFMSATVLMGIPAEMYLYGTNMTFMNVGFALGPIISAYVFLPIFFANDVSTAYEYLEKRFGRTTRRLISGLFAFQLILFTAATLYAPALALSAVTNLSLWMSVIVIGVVCTFYCTLGGMKAVLWADVFQAVLMFATLFTVVIKGCLLLGGIGKVFEIANEGGRLILPKFSFDLEAHYTMFNVCIQGIIVTISAYGGSQIQVQRLMTLKNLNKSKLASFLSAPMVVSFQLLCCVCGLIFYAFFRTCDPITSDNSPIQSADQLMPFFITSTLSDLPGVPGLCICGIFSASLSTVSSAINSLAAVVSEDFLKTFFPKFNVTVFHNKVISLVCGALCVAISFLIASLGSLVKMTILIVGLVAGPNLGAFLLAACTTATNEEGALLGILVSMTLAACLSFIPENRTHKFLPLSNECPSSNSTDSNFTSTVSTYQYSTTSIYANSTLSSISEPDVEEKSFYLSYMWISSLSLVTCLVVGYLGSLIVSCLKGKTQEVPEIYLSPVRLWFSKKKSDVGEQTKQNGTNNEIIHKVHKQQKDASIVNIIDTESKCETKL</sequence>
<dbReference type="Proteomes" id="UP000887013">
    <property type="component" value="Unassembled WGS sequence"/>
</dbReference>
<dbReference type="PANTHER" id="PTHR42985">
    <property type="entry name" value="SODIUM-COUPLED MONOCARBOXYLATE TRANSPORTER"/>
    <property type="match status" value="1"/>
</dbReference>
<feature type="transmembrane region" description="Helical" evidence="12">
    <location>
        <begin position="83"/>
        <end position="106"/>
    </location>
</feature>
<evidence type="ECO:0000256" key="3">
    <source>
        <dbReference type="ARBA" id="ARBA00022448"/>
    </source>
</evidence>
<reference evidence="13" key="1">
    <citation type="submission" date="2020-08" db="EMBL/GenBank/DDBJ databases">
        <title>Multicomponent nature underlies the extraordinary mechanical properties of spider dragline silk.</title>
        <authorList>
            <person name="Kono N."/>
            <person name="Nakamura H."/>
            <person name="Mori M."/>
            <person name="Yoshida Y."/>
            <person name="Ohtoshi R."/>
            <person name="Malay A.D."/>
            <person name="Moran D.A.P."/>
            <person name="Tomita M."/>
            <person name="Numata K."/>
            <person name="Arakawa K."/>
        </authorList>
    </citation>
    <scope>NUCLEOTIDE SEQUENCE</scope>
</reference>
<dbReference type="NCBIfam" id="TIGR00813">
    <property type="entry name" value="sss"/>
    <property type="match status" value="1"/>
</dbReference>
<evidence type="ECO:0000256" key="6">
    <source>
        <dbReference type="ARBA" id="ARBA00022989"/>
    </source>
</evidence>
<feature type="transmembrane region" description="Helical" evidence="12">
    <location>
        <begin position="235"/>
        <end position="254"/>
    </location>
</feature>
<evidence type="ECO:0000256" key="4">
    <source>
        <dbReference type="ARBA" id="ARBA00022475"/>
    </source>
</evidence>
<feature type="transmembrane region" description="Helical" evidence="12">
    <location>
        <begin position="409"/>
        <end position="431"/>
    </location>
</feature>
<organism evidence="13 14">
    <name type="scientific">Nephila pilipes</name>
    <name type="common">Giant wood spider</name>
    <name type="synonym">Nephila maculata</name>
    <dbReference type="NCBI Taxonomy" id="299642"/>
    <lineage>
        <taxon>Eukaryota</taxon>
        <taxon>Metazoa</taxon>
        <taxon>Ecdysozoa</taxon>
        <taxon>Arthropoda</taxon>
        <taxon>Chelicerata</taxon>
        <taxon>Arachnida</taxon>
        <taxon>Araneae</taxon>
        <taxon>Araneomorphae</taxon>
        <taxon>Entelegynae</taxon>
        <taxon>Araneoidea</taxon>
        <taxon>Nephilidae</taxon>
        <taxon>Nephila</taxon>
    </lineage>
</organism>
<dbReference type="AlphaFoldDB" id="A0A8X6NPV3"/>
<dbReference type="CDD" id="cd11492">
    <property type="entry name" value="SLC5sbd_NIS-SMVT"/>
    <property type="match status" value="1"/>
</dbReference>
<evidence type="ECO:0000256" key="8">
    <source>
        <dbReference type="ARBA" id="ARBA00023065"/>
    </source>
</evidence>
<accession>A0A8X6NPV3</accession>
<dbReference type="PANTHER" id="PTHR42985:SF40">
    <property type="entry name" value="LD47995P-RELATED"/>
    <property type="match status" value="1"/>
</dbReference>
<evidence type="ECO:0000256" key="12">
    <source>
        <dbReference type="SAM" id="Phobius"/>
    </source>
</evidence>
<dbReference type="InterPro" id="IPR001734">
    <property type="entry name" value="Na/solute_symporter"/>
</dbReference>
<keyword evidence="6 12" id="KW-1133">Transmembrane helix</keyword>
<evidence type="ECO:0000256" key="2">
    <source>
        <dbReference type="ARBA" id="ARBA00006434"/>
    </source>
</evidence>
<feature type="transmembrane region" description="Helical" evidence="12">
    <location>
        <begin position="6"/>
        <end position="30"/>
    </location>
</feature>
<keyword evidence="5 12" id="KW-0812">Transmembrane</keyword>
<dbReference type="Pfam" id="PF00474">
    <property type="entry name" value="SSF"/>
    <property type="match status" value="1"/>
</dbReference>
<evidence type="ECO:0000313" key="13">
    <source>
        <dbReference type="EMBL" id="GFT24645.1"/>
    </source>
</evidence>
<feature type="transmembrane region" description="Helical" evidence="12">
    <location>
        <begin position="127"/>
        <end position="151"/>
    </location>
</feature>
<feature type="transmembrane region" description="Helical" evidence="12">
    <location>
        <begin position="191"/>
        <end position="215"/>
    </location>
</feature>
<feature type="transmembrane region" description="Helical" evidence="12">
    <location>
        <begin position="51"/>
        <end position="71"/>
    </location>
</feature>
<dbReference type="InterPro" id="IPR051163">
    <property type="entry name" value="Sodium:Solute_Symporter_SSF"/>
</dbReference>
<evidence type="ECO:0000313" key="14">
    <source>
        <dbReference type="Proteomes" id="UP000887013"/>
    </source>
</evidence>
<keyword evidence="4" id="KW-1003">Cell membrane</keyword>
<feature type="transmembrane region" description="Helical" evidence="12">
    <location>
        <begin position="438"/>
        <end position="456"/>
    </location>
</feature>
<feature type="transmembrane region" description="Helical" evidence="12">
    <location>
        <begin position="518"/>
        <end position="540"/>
    </location>
</feature>
<dbReference type="EMBL" id="BMAW01106496">
    <property type="protein sequence ID" value="GFT24645.1"/>
    <property type="molecule type" value="Genomic_DNA"/>
</dbReference>
<comment type="similarity">
    <text evidence="2 11">Belongs to the sodium:solute symporter (SSF) (TC 2.A.21) family.</text>
</comment>
<evidence type="ECO:0000256" key="1">
    <source>
        <dbReference type="ARBA" id="ARBA00004651"/>
    </source>
</evidence>
<evidence type="ECO:0000256" key="9">
    <source>
        <dbReference type="ARBA" id="ARBA00023136"/>
    </source>
</evidence>
<gene>
    <name evidence="13" type="primary">CG32669</name>
    <name evidence="13" type="ORF">NPIL_285671</name>
</gene>
<comment type="caution">
    <text evidence="13">The sequence shown here is derived from an EMBL/GenBank/DDBJ whole genome shotgun (WGS) entry which is preliminary data.</text>
</comment>
<evidence type="ECO:0000256" key="10">
    <source>
        <dbReference type="ARBA" id="ARBA00023201"/>
    </source>
</evidence>
<feature type="transmembrane region" description="Helical" evidence="12">
    <location>
        <begin position="275"/>
        <end position="302"/>
    </location>
</feature>
<evidence type="ECO:0000256" key="11">
    <source>
        <dbReference type="RuleBase" id="RU362091"/>
    </source>
</evidence>
<protein>
    <submittedName>
        <fullName evidence="13">Putative sodium-dependent multivitamin transporter</fullName>
    </submittedName>
</protein>
<dbReference type="GO" id="GO:0015293">
    <property type="term" value="F:symporter activity"/>
    <property type="evidence" value="ECO:0007669"/>
    <property type="project" value="TreeGrafter"/>
</dbReference>
<feature type="transmembrane region" description="Helical" evidence="12">
    <location>
        <begin position="157"/>
        <end position="179"/>
    </location>
</feature>
<keyword evidence="8" id="KW-0406">Ion transport</keyword>
<feature type="transmembrane region" description="Helical" evidence="12">
    <location>
        <begin position="384"/>
        <end position="403"/>
    </location>
</feature>
<evidence type="ECO:0000256" key="5">
    <source>
        <dbReference type="ARBA" id="ARBA00022692"/>
    </source>
</evidence>
<keyword evidence="7" id="KW-0915">Sodium</keyword>
<keyword evidence="14" id="KW-1185">Reference proteome</keyword>
<dbReference type="OrthoDB" id="6422429at2759"/>
<feature type="transmembrane region" description="Helical" evidence="12">
    <location>
        <begin position="336"/>
        <end position="363"/>
    </location>
</feature>
<keyword evidence="10" id="KW-0739">Sodium transport</keyword>
<dbReference type="Gene3D" id="1.20.1730.10">
    <property type="entry name" value="Sodium/glucose cotransporter"/>
    <property type="match status" value="1"/>
</dbReference>
<dbReference type="GO" id="GO:0006814">
    <property type="term" value="P:sodium ion transport"/>
    <property type="evidence" value="ECO:0007669"/>
    <property type="project" value="UniProtKB-KW"/>
</dbReference>
<dbReference type="GO" id="GO:0005886">
    <property type="term" value="C:plasma membrane"/>
    <property type="evidence" value="ECO:0007669"/>
    <property type="project" value="UniProtKB-SubCell"/>
</dbReference>
<evidence type="ECO:0000256" key="7">
    <source>
        <dbReference type="ARBA" id="ARBA00023053"/>
    </source>
</evidence>
<proteinExistence type="inferred from homology"/>
<keyword evidence="3" id="KW-0813">Transport</keyword>
<keyword evidence="9 12" id="KW-0472">Membrane</keyword>
<name>A0A8X6NPV3_NEPPI</name>